<comment type="subcellular location">
    <subcellularLocation>
        <location evidence="1 2">Nucleus</location>
    </subcellularLocation>
</comment>
<keyword evidence="1 2" id="KW-0238">DNA-binding</keyword>
<evidence type="ECO:0000256" key="3">
    <source>
        <dbReference type="SAM" id="MobiDB-lite"/>
    </source>
</evidence>
<feature type="compositionally biased region" description="Low complexity" evidence="3">
    <location>
        <begin position="290"/>
        <end position="314"/>
    </location>
</feature>
<proteinExistence type="predicted"/>
<dbReference type="GO" id="GO:0005634">
    <property type="term" value="C:nucleus"/>
    <property type="evidence" value="ECO:0007669"/>
    <property type="project" value="UniProtKB-SubCell"/>
</dbReference>
<dbReference type="SUPFAM" id="SSF46689">
    <property type="entry name" value="Homeodomain-like"/>
    <property type="match status" value="1"/>
</dbReference>
<evidence type="ECO:0000313" key="5">
    <source>
        <dbReference type="EMBL" id="KAF9484622.1"/>
    </source>
</evidence>
<dbReference type="Pfam" id="PF00046">
    <property type="entry name" value="Homeodomain"/>
    <property type="match status" value="1"/>
</dbReference>
<organism evidence="5 6">
    <name type="scientific">Pholiota conissans</name>
    <dbReference type="NCBI Taxonomy" id="109636"/>
    <lineage>
        <taxon>Eukaryota</taxon>
        <taxon>Fungi</taxon>
        <taxon>Dikarya</taxon>
        <taxon>Basidiomycota</taxon>
        <taxon>Agaricomycotina</taxon>
        <taxon>Agaricomycetes</taxon>
        <taxon>Agaricomycetidae</taxon>
        <taxon>Agaricales</taxon>
        <taxon>Agaricineae</taxon>
        <taxon>Strophariaceae</taxon>
        <taxon>Pholiota</taxon>
    </lineage>
</organism>
<name>A0A9P5ZBX6_9AGAR</name>
<feature type="compositionally biased region" description="Low complexity" evidence="3">
    <location>
        <begin position="75"/>
        <end position="85"/>
    </location>
</feature>
<reference evidence="5" key="1">
    <citation type="submission" date="2020-11" db="EMBL/GenBank/DDBJ databases">
        <authorList>
            <consortium name="DOE Joint Genome Institute"/>
            <person name="Ahrendt S."/>
            <person name="Riley R."/>
            <person name="Andreopoulos W."/>
            <person name="Labutti K."/>
            <person name="Pangilinan J."/>
            <person name="Ruiz-Duenas F.J."/>
            <person name="Barrasa J.M."/>
            <person name="Sanchez-Garcia M."/>
            <person name="Camarero S."/>
            <person name="Miyauchi S."/>
            <person name="Serrano A."/>
            <person name="Linde D."/>
            <person name="Babiker R."/>
            <person name="Drula E."/>
            <person name="Ayuso-Fernandez I."/>
            <person name="Pacheco R."/>
            <person name="Padilla G."/>
            <person name="Ferreira P."/>
            <person name="Barriuso J."/>
            <person name="Kellner H."/>
            <person name="Castanera R."/>
            <person name="Alfaro M."/>
            <person name="Ramirez L."/>
            <person name="Pisabarro A.G."/>
            <person name="Kuo A."/>
            <person name="Tritt A."/>
            <person name="Lipzen A."/>
            <person name="He G."/>
            <person name="Yan M."/>
            <person name="Ng V."/>
            <person name="Cullen D."/>
            <person name="Martin F."/>
            <person name="Rosso M.-N."/>
            <person name="Henrissat B."/>
            <person name="Hibbett D."/>
            <person name="Martinez A.T."/>
            <person name="Grigoriev I.V."/>
        </authorList>
    </citation>
    <scope>NUCLEOTIDE SEQUENCE</scope>
    <source>
        <strain evidence="5">CIRM-BRFM 674</strain>
    </source>
</reference>
<feature type="compositionally biased region" description="Low complexity" evidence="3">
    <location>
        <begin position="151"/>
        <end position="176"/>
    </location>
</feature>
<gene>
    <name evidence="5" type="ORF">BDN70DRAFT_108222</name>
</gene>
<dbReference type="InterPro" id="IPR001356">
    <property type="entry name" value="HD"/>
</dbReference>
<comment type="caution">
    <text evidence="5">The sequence shown here is derived from an EMBL/GenBank/DDBJ whole genome shotgun (WGS) entry which is preliminary data.</text>
</comment>
<dbReference type="Gene3D" id="1.10.10.60">
    <property type="entry name" value="Homeodomain-like"/>
    <property type="match status" value="1"/>
</dbReference>
<keyword evidence="1 2" id="KW-0539">Nucleus</keyword>
<evidence type="ECO:0000256" key="1">
    <source>
        <dbReference type="PROSITE-ProRule" id="PRU00108"/>
    </source>
</evidence>
<dbReference type="AlphaFoldDB" id="A0A9P5ZBX6"/>
<dbReference type="CDD" id="cd00086">
    <property type="entry name" value="homeodomain"/>
    <property type="match status" value="1"/>
</dbReference>
<dbReference type="EMBL" id="MU155142">
    <property type="protein sequence ID" value="KAF9484622.1"/>
    <property type="molecule type" value="Genomic_DNA"/>
</dbReference>
<feature type="region of interest" description="Disordered" evidence="3">
    <location>
        <begin position="1"/>
        <end position="416"/>
    </location>
</feature>
<evidence type="ECO:0000313" key="6">
    <source>
        <dbReference type="Proteomes" id="UP000807469"/>
    </source>
</evidence>
<feature type="compositionally biased region" description="Basic and acidic residues" evidence="3">
    <location>
        <begin position="398"/>
        <end position="416"/>
    </location>
</feature>
<feature type="domain" description="Homeobox" evidence="4">
    <location>
        <begin position="1"/>
        <end position="30"/>
    </location>
</feature>
<dbReference type="PROSITE" id="PS50071">
    <property type="entry name" value="HOMEOBOX_2"/>
    <property type="match status" value="1"/>
</dbReference>
<dbReference type="OrthoDB" id="6159439at2759"/>
<dbReference type="GO" id="GO:0003677">
    <property type="term" value="F:DNA binding"/>
    <property type="evidence" value="ECO:0007669"/>
    <property type="project" value="UniProtKB-UniRule"/>
</dbReference>
<dbReference type="Proteomes" id="UP000807469">
    <property type="component" value="Unassembled WGS sequence"/>
</dbReference>
<evidence type="ECO:0000259" key="4">
    <source>
        <dbReference type="PROSITE" id="PS50071"/>
    </source>
</evidence>
<protein>
    <recommendedName>
        <fullName evidence="4">Homeobox domain-containing protein</fullName>
    </recommendedName>
</protein>
<accession>A0A9P5ZBX6</accession>
<feature type="compositionally biased region" description="Polar residues" evidence="3">
    <location>
        <begin position="50"/>
        <end position="62"/>
    </location>
</feature>
<keyword evidence="1 2" id="KW-0371">Homeobox</keyword>
<sequence>MREEVGRSIGLSARKVQIWFQNQRQKSRRPRSQSDTPSNRPPQYGPFPTVSESASHHMSSTHAYEEHALGRVPYAHQQQHQQPAPQVSPRLLGPGMPGVSRYPPHAAPAEQPPPPYRLGPASMSSQSLAAPSAFSAHRAIHRALSPPPYRSPRMYSHPGTRPATSQPTASTSTTMSYRDFDPSRTLPPLVSTRPRSSSHHYGPPPPSSSSSRLLHSSGSAGSSSAHAFPGVGGSAAFPPLHAPHHAHPRSLSPEPMFAHQPPEPSPRPLLHLPPPFTLEPSPQWDEAAYSAVPRPSSSVWSRPSSRSTRGRSASPVASRHHLGAASEASPAYYSGSSDHLAHAPAPTSPRPMSSAPAITPPTASSRAAAGRYDPIRASFNAVFPAPSASVRSPPYDDDDRHSGGGGRAEDPHRPPP</sequence>
<feature type="compositionally biased region" description="Pro residues" evidence="3">
    <location>
        <begin position="261"/>
        <end position="277"/>
    </location>
</feature>
<feature type="compositionally biased region" description="Low complexity" evidence="3">
    <location>
        <begin position="208"/>
        <end position="227"/>
    </location>
</feature>
<feature type="DNA-binding region" description="Homeobox" evidence="1">
    <location>
        <begin position="3"/>
        <end position="31"/>
    </location>
</feature>
<evidence type="ECO:0000256" key="2">
    <source>
        <dbReference type="RuleBase" id="RU000682"/>
    </source>
</evidence>
<dbReference type="InterPro" id="IPR009057">
    <property type="entry name" value="Homeodomain-like_sf"/>
</dbReference>
<keyword evidence="6" id="KW-1185">Reference proteome</keyword>